<evidence type="ECO:0000256" key="1">
    <source>
        <dbReference type="SAM" id="SignalP"/>
    </source>
</evidence>
<feature type="chain" id="PRO_5042830014" evidence="1">
    <location>
        <begin position="18"/>
        <end position="462"/>
    </location>
</feature>
<dbReference type="AlphaFoldDB" id="A0AAN7NZR5"/>
<organism evidence="2 3">
    <name type="scientific">Aquatica leii</name>
    <dbReference type="NCBI Taxonomy" id="1421715"/>
    <lineage>
        <taxon>Eukaryota</taxon>
        <taxon>Metazoa</taxon>
        <taxon>Ecdysozoa</taxon>
        <taxon>Arthropoda</taxon>
        <taxon>Hexapoda</taxon>
        <taxon>Insecta</taxon>
        <taxon>Pterygota</taxon>
        <taxon>Neoptera</taxon>
        <taxon>Endopterygota</taxon>
        <taxon>Coleoptera</taxon>
        <taxon>Polyphaga</taxon>
        <taxon>Elateriformia</taxon>
        <taxon>Elateroidea</taxon>
        <taxon>Lampyridae</taxon>
        <taxon>Luciolinae</taxon>
        <taxon>Aquatica</taxon>
    </lineage>
</organism>
<dbReference type="PANTHER" id="PTHR31649:SF10">
    <property type="entry name" value="IP19903P-RELATED"/>
    <property type="match status" value="1"/>
</dbReference>
<sequence length="462" mass="52838">MYKLILVLLSICLRLDASKVYKLHDYEAYYWRDYDGIIPPDAYMVGKHIENEPIYIVQVLHKTLLIPGRLDHTLKNAVYEYATTAWSTNKNIKIFCTNFPHLFEWYETNATGFLNDKNYVIGGYEPQYTVYIGKGVEGQDLLIGKVVYDNSKSIYLHTTHQERSLRLSNYEILSFTPLYVNDFTISNLKSTPSTPTDLLYYNNVYYWRDFRGTIPFDAFSAGVDTDGEIIYIVQVLHKELLIPGMLDKDKKRAVFEYGTKQLHSSENFKILCTNHPELLKWQKTDSCRFPKNDRNIIGGYEPNYSVFIGRGNNNDQLLVGKVVLDSSDLPLLHTTQNGQSLRLKFYEILVCSLPNDNASDQLPTNITTAEPVDTTAATVEVVSKPKSKNTLTTHNTPSRTVLITSDFDLHNVLAENTKSEVSKQEVVEPYLNDNIETSINNAFKNESDGCKCGQRVYIINFN</sequence>
<dbReference type="InterPro" id="IPR006616">
    <property type="entry name" value="DM9_repeat"/>
</dbReference>
<dbReference type="SMART" id="SM00696">
    <property type="entry name" value="DM9"/>
    <property type="match status" value="1"/>
</dbReference>
<proteinExistence type="predicted"/>
<evidence type="ECO:0000313" key="3">
    <source>
        <dbReference type="Proteomes" id="UP001353858"/>
    </source>
</evidence>
<feature type="signal peptide" evidence="1">
    <location>
        <begin position="1"/>
        <end position="17"/>
    </location>
</feature>
<comment type="caution">
    <text evidence="2">The sequence shown here is derived from an EMBL/GenBank/DDBJ whole genome shotgun (WGS) entry which is preliminary data.</text>
</comment>
<dbReference type="PANTHER" id="PTHR31649">
    <property type="entry name" value="AGAP009604-PA"/>
    <property type="match status" value="1"/>
</dbReference>
<keyword evidence="3" id="KW-1185">Reference proteome</keyword>
<name>A0AAN7NZR5_9COLE</name>
<protein>
    <submittedName>
        <fullName evidence="2">Uncharacterized protein</fullName>
    </submittedName>
</protein>
<dbReference type="EMBL" id="JARPUR010000006">
    <property type="protein sequence ID" value="KAK4873834.1"/>
    <property type="molecule type" value="Genomic_DNA"/>
</dbReference>
<dbReference type="Proteomes" id="UP001353858">
    <property type="component" value="Unassembled WGS sequence"/>
</dbReference>
<dbReference type="Pfam" id="PF11901">
    <property type="entry name" value="DM9"/>
    <property type="match status" value="2"/>
</dbReference>
<accession>A0AAN7NZR5</accession>
<reference evidence="3" key="1">
    <citation type="submission" date="2023-01" db="EMBL/GenBank/DDBJ databases">
        <title>Key to firefly adult light organ development and bioluminescence: homeobox transcription factors regulate luciferase expression and transportation to peroxisome.</title>
        <authorList>
            <person name="Fu X."/>
        </authorList>
    </citation>
    <scope>NUCLEOTIDE SEQUENCE [LARGE SCALE GENOMIC DNA]</scope>
</reference>
<gene>
    <name evidence="2" type="ORF">RN001_013194</name>
</gene>
<evidence type="ECO:0000313" key="2">
    <source>
        <dbReference type="EMBL" id="KAK4873834.1"/>
    </source>
</evidence>
<keyword evidence="1" id="KW-0732">Signal</keyword>